<dbReference type="Proteomes" id="UP001197247">
    <property type="component" value="Unassembled WGS sequence"/>
</dbReference>
<feature type="region of interest" description="Disordered" evidence="1">
    <location>
        <begin position="1"/>
        <end position="21"/>
    </location>
</feature>
<accession>A0ABS5TRW0</accession>
<dbReference type="SUPFAM" id="SSF53756">
    <property type="entry name" value="UDP-Glycosyltransferase/glycogen phosphorylase"/>
    <property type="match status" value="1"/>
</dbReference>
<evidence type="ECO:0000313" key="3">
    <source>
        <dbReference type="Proteomes" id="UP001197247"/>
    </source>
</evidence>
<dbReference type="Gene3D" id="3.40.50.12580">
    <property type="match status" value="1"/>
</dbReference>
<protein>
    <recommendedName>
        <fullName evidence="4">CDP-Glycerol:Poly(Glycerophosphate) glycerophosphotransferase</fullName>
    </recommendedName>
</protein>
<name>A0ABS5TRW0_9ACTN</name>
<comment type="caution">
    <text evidence="2">The sequence shown here is derived from an EMBL/GenBank/DDBJ whole genome shotgun (WGS) entry which is preliminary data.</text>
</comment>
<proteinExistence type="predicted"/>
<sequence length="558" mass="60007">MGDDPRPGPGPLTAPETRHSPWATVHTRRTVLAVVHNVTAATRLLDVLGVVGGDERVQLVFTVIGSSAFTDGTDDFLLDCGIVPTPWDEAVKAPVDLVISASYGGDLQLLKAPVVVVPHGMGYNKYLRRAGSDQPGQVFGLSPEWLLHDGQLIPELVVLSHPEQLDRLRLASPAAAEKALLAGDPCLDRMLAAAPLRPVYRRALGVGDGQKLVMVSSTWGDASLFGQDPALIRRLAARLPLDEYRIVVALHPNVWAWHSSWQISRWTEDCRRSGVRVLPAREGWQAALVAADVVIGDHGSVTFYGAAVGRPVLLASAPHDRVDPRSPIAMLLRTADRLHPTDDLPGQIERVTAGHDPARWRAITDLASSTPGRSGELLREAVYRLLGLDEPPWPADSRAAAVPPAQERTVTARLVRAEPDDDGTRIVRLPAEVSMASGPVTDGHVVVDAREPLRRWLDLADVVVVDDDADLAAVLDGLPGCLLGTAPLGPDRRDWVVRTRDGRGLRFSGFSAAPGQDGRVWASVVYAWLAGGRDLGDLPGRSRVRLGGRVVEAVVSPC</sequence>
<dbReference type="InterPro" id="IPR043148">
    <property type="entry name" value="TagF_C"/>
</dbReference>
<evidence type="ECO:0000256" key="1">
    <source>
        <dbReference type="SAM" id="MobiDB-lite"/>
    </source>
</evidence>
<reference evidence="2 3" key="1">
    <citation type="submission" date="2021-05" db="EMBL/GenBank/DDBJ databases">
        <title>Kineosporia and Streptomyces sp. nov. two new marine actinobacteria isolated from Coral.</title>
        <authorList>
            <person name="Buangrab K."/>
            <person name="Sutthacheep M."/>
            <person name="Yeemin T."/>
            <person name="Harunari E."/>
            <person name="Igarashi Y."/>
            <person name="Kanchanasin P."/>
            <person name="Tanasupawat S."/>
            <person name="Phongsopitanun W."/>
        </authorList>
    </citation>
    <scope>NUCLEOTIDE SEQUENCE [LARGE SCALE GENOMIC DNA]</scope>
    <source>
        <strain evidence="2 3">J2-2</strain>
    </source>
</reference>
<dbReference type="EMBL" id="JAHBAY010000018">
    <property type="protein sequence ID" value="MBT0773528.1"/>
    <property type="molecule type" value="Genomic_DNA"/>
</dbReference>
<gene>
    <name evidence="2" type="ORF">KIH74_31570</name>
</gene>
<dbReference type="RefSeq" id="WP_214160070.1">
    <property type="nucleotide sequence ID" value="NZ_JAHBAY010000018.1"/>
</dbReference>
<evidence type="ECO:0008006" key="4">
    <source>
        <dbReference type="Google" id="ProtNLM"/>
    </source>
</evidence>
<organism evidence="2 3">
    <name type="scientific">Kineosporia corallincola</name>
    <dbReference type="NCBI Taxonomy" id="2835133"/>
    <lineage>
        <taxon>Bacteria</taxon>
        <taxon>Bacillati</taxon>
        <taxon>Actinomycetota</taxon>
        <taxon>Actinomycetes</taxon>
        <taxon>Kineosporiales</taxon>
        <taxon>Kineosporiaceae</taxon>
        <taxon>Kineosporia</taxon>
    </lineage>
</organism>
<evidence type="ECO:0000313" key="2">
    <source>
        <dbReference type="EMBL" id="MBT0773528.1"/>
    </source>
</evidence>
<keyword evidence="3" id="KW-1185">Reference proteome</keyword>